<dbReference type="AlphaFoldDB" id="A0A8H3J783"/>
<dbReference type="Proteomes" id="UP000664534">
    <property type="component" value="Unassembled WGS sequence"/>
</dbReference>
<dbReference type="EMBL" id="CAJPDT010000168">
    <property type="protein sequence ID" value="CAF9942082.1"/>
    <property type="molecule type" value="Genomic_DNA"/>
</dbReference>
<evidence type="ECO:0000313" key="2">
    <source>
        <dbReference type="Proteomes" id="UP000664534"/>
    </source>
</evidence>
<name>A0A8H3J783_9LECA</name>
<dbReference type="OrthoDB" id="2364174at2759"/>
<reference evidence="1" key="1">
    <citation type="submission" date="2021-03" db="EMBL/GenBank/DDBJ databases">
        <authorList>
            <person name="Tagirdzhanova G."/>
        </authorList>
    </citation>
    <scope>NUCLEOTIDE SEQUENCE</scope>
</reference>
<proteinExistence type="predicted"/>
<evidence type="ECO:0000313" key="1">
    <source>
        <dbReference type="EMBL" id="CAF9942082.1"/>
    </source>
</evidence>
<gene>
    <name evidence="1" type="ORF">IMSHALPRED_003195</name>
</gene>
<protein>
    <submittedName>
        <fullName evidence="1">Uncharacterized protein</fullName>
    </submittedName>
</protein>
<accession>A0A8H3J783</accession>
<keyword evidence="2" id="KW-1185">Reference proteome</keyword>
<comment type="caution">
    <text evidence="1">The sequence shown here is derived from an EMBL/GenBank/DDBJ whole genome shotgun (WGS) entry which is preliminary data.</text>
</comment>
<organism evidence="1 2">
    <name type="scientific">Imshaugia aleurites</name>
    <dbReference type="NCBI Taxonomy" id="172621"/>
    <lineage>
        <taxon>Eukaryota</taxon>
        <taxon>Fungi</taxon>
        <taxon>Dikarya</taxon>
        <taxon>Ascomycota</taxon>
        <taxon>Pezizomycotina</taxon>
        <taxon>Lecanoromycetes</taxon>
        <taxon>OSLEUM clade</taxon>
        <taxon>Lecanoromycetidae</taxon>
        <taxon>Lecanorales</taxon>
        <taxon>Lecanorineae</taxon>
        <taxon>Parmeliaceae</taxon>
        <taxon>Imshaugia</taxon>
    </lineage>
</organism>
<sequence>MELLKGYKPSTLDFDAKNMIKKDSEPQIGNVKGRIQSILGLRMLELHPNLDPNLQRNFAAVAAYTVSAQGLAKDDMLQEGYQEAVDENKIGVRTVDKLRKGHCNECIFENGVMYIQTTPEYRTTNMRDAGSKIVDLL</sequence>